<protein>
    <submittedName>
        <fullName evidence="1">Uncharacterized protein</fullName>
    </submittedName>
</protein>
<sequence>MLEQPAPGQRRVPVPALLQRSLMVGHTAGPVSLGVAHDHKAAKMVLTHAPSLAKPPAAEAHAG</sequence>
<dbReference type="AlphaFoldDB" id="L8TTD2"/>
<proteinExistence type="predicted"/>
<name>L8TTD2_9MICC</name>
<reference evidence="2" key="1">
    <citation type="journal article" date="2013" name="Genome Announc.">
        <title>Draft Genome Sequence of the 2-Chloro-4-Nitrophenol-Degrading Bacterium Arthrobacter sp. Strain SJCon.</title>
        <authorList>
            <person name="Vikram S."/>
            <person name="Kumar S."/>
            <person name="Vaidya B."/>
            <person name="Pinnaka A.K."/>
            <person name="Raghava G.P."/>
        </authorList>
    </citation>
    <scope>NUCLEOTIDE SEQUENCE [LARGE SCALE GENOMIC DNA]</scope>
    <source>
        <strain evidence="2">SJCon</strain>
    </source>
</reference>
<keyword evidence="2" id="KW-1185">Reference proteome</keyword>
<evidence type="ECO:0000313" key="2">
    <source>
        <dbReference type="Proteomes" id="UP000011189"/>
    </source>
</evidence>
<dbReference type="Proteomes" id="UP000011189">
    <property type="component" value="Unassembled WGS sequence"/>
</dbReference>
<organism evidence="1 2">
    <name type="scientific">Arthrobacter nitrophenolicus</name>
    <dbReference type="NCBI Taxonomy" id="683150"/>
    <lineage>
        <taxon>Bacteria</taxon>
        <taxon>Bacillati</taxon>
        <taxon>Actinomycetota</taxon>
        <taxon>Actinomycetes</taxon>
        <taxon>Micrococcales</taxon>
        <taxon>Micrococcaceae</taxon>
        <taxon>Arthrobacter</taxon>
    </lineage>
</organism>
<dbReference type="EMBL" id="AOFD01000013">
    <property type="protein sequence ID" value="ELT45075.1"/>
    <property type="molecule type" value="Genomic_DNA"/>
</dbReference>
<evidence type="ECO:0000313" key="1">
    <source>
        <dbReference type="EMBL" id="ELT45075.1"/>
    </source>
</evidence>
<accession>L8TTD2</accession>
<gene>
    <name evidence="1" type="ORF">G205_07945</name>
</gene>
<comment type="caution">
    <text evidence="1">The sequence shown here is derived from an EMBL/GenBank/DDBJ whole genome shotgun (WGS) entry which is preliminary data.</text>
</comment>